<dbReference type="EMBL" id="BAAARA010000008">
    <property type="protein sequence ID" value="GAA2349208.1"/>
    <property type="molecule type" value="Genomic_DNA"/>
</dbReference>
<dbReference type="InterPro" id="IPR034660">
    <property type="entry name" value="DinB/YfiT-like"/>
</dbReference>
<keyword evidence="4" id="KW-1185">Reference proteome</keyword>
<name>A0ABN3GDI3_9PSEU</name>
<dbReference type="SUPFAM" id="SSF55718">
    <property type="entry name" value="SCP-like"/>
    <property type="match status" value="1"/>
</dbReference>
<organism evidence="3 4">
    <name type="scientific">Saccharopolyspora halophila</name>
    <dbReference type="NCBI Taxonomy" id="405551"/>
    <lineage>
        <taxon>Bacteria</taxon>
        <taxon>Bacillati</taxon>
        <taxon>Actinomycetota</taxon>
        <taxon>Actinomycetes</taxon>
        <taxon>Pseudonocardiales</taxon>
        <taxon>Pseudonocardiaceae</taxon>
        <taxon>Saccharopolyspora</taxon>
    </lineage>
</organism>
<dbReference type="InterPro" id="IPR024344">
    <property type="entry name" value="MDMPI_metal-binding"/>
</dbReference>
<keyword evidence="3" id="KW-0413">Isomerase</keyword>
<feature type="region of interest" description="Disordered" evidence="1">
    <location>
        <begin position="217"/>
        <end position="241"/>
    </location>
</feature>
<dbReference type="InterPro" id="IPR017517">
    <property type="entry name" value="Maleyloyr_isom"/>
</dbReference>
<gene>
    <name evidence="3" type="ORF">GCM10009854_28500</name>
</gene>
<accession>A0ABN3GDI3</accession>
<dbReference type="InterPro" id="IPR036527">
    <property type="entry name" value="SCP2_sterol-bd_dom_sf"/>
</dbReference>
<evidence type="ECO:0000259" key="2">
    <source>
        <dbReference type="Pfam" id="PF11716"/>
    </source>
</evidence>
<comment type="caution">
    <text evidence="3">The sequence shown here is derived from an EMBL/GenBank/DDBJ whole genome shotgun (WGS) entry which is preliminary data.</text>
</comment>
<evidence type="ECO:0000313" key="3">
    <source>
        <dbReference type="EMBL" id="GAA2349208.1"/>
    </source>
</evidence>
<dbReference type="Proteomes" id="UP001501218">
    <property type="component" value="Unassembled WGS sequence"/>
</dbReference>
<dbReference type="Pfam" id="PF11716">
    <property type="entry name" value="MDMPI_N"/>
    <property type="match status" value="1"/>
</dbReference>
<dbReference type="NCBIfam" id="TIGR03083">
    <property type="entry name" value="maleylpyruvate isomerase family mycothiol-dependent enzyme"/>
    <property type="match status" value="1"/>
</dbReference>
<dbReference type="GO" id="GO:0016853">
    <property type="term" value="F:isomerase activity"/>
    <property type="evidence" value="ECO:0007669"/>
    <property type="project" value="UniProtKB-KW"/>
</dbReference>
<dbReference type="Gene3D" id="1.20.120.450">
    <property type="entry name" value="dinb family like domain"/>
    <property type="match status" value="1"/>
</dbReference>
<feature type="domain" description="Mycothiol-dependent maleylpyruvate isomerase metal-binding" evidence="2">
    <location>
        <begin position="9"/>
        <end position="142"/>
    </location>
</feature>
<protein>
    <submittedName>
        <fullName evidence="3">Maleylpyruvate isomerase family mycothiol-dependent enzyme</fullName>
    </submittedName>
</protein>
<evidence type="ECO:0000313" key="4">
    <source>
        <dbReference type="Proteomes" id="UP001501218"/>
    </source>
</evidence>
<feature type="compositionally biased region" description="Basic and acidic residues" evidence="1">
    <location>
        <begin position="232"/>
        <end position="241"/>
    </location>
</feature>
<evidence type="ECO:0000256" key="1">
    <source>
        <dbReference type="SAM" id="MobiDB-lite"/>
    </source>
</evidence>
<sequence>MMPPLKAVADAHRRLLEVTAPLTDEQVRTPSLLPGWSRAHVLAHLTDNARAFARVSALALRGELVDAYEGGRAERDAIIEGLAAGNAHSHRDGLTRHLTALEAVWSQASPADWELPVRYRNGDLAEVVRMRWREVWIHLVDLDLGVSPEEWTDDFCHHTIEFLLPRLPDGVALRQTDGPARWSPDGEISAVRDVEIAGPARDLAAWLTGRPTHRLTASELPELEPWPAHPEPAPDRSRAAG</sequence>
<dbReference type="SUPFAM" id="SSF109854">
    <property type="entry name" value="DinB/YfiT-like putative metalloenzymes"/>
    <property type="match status" value="1"/>
</dbReference>
<reference evidence="3 4" key="1">
    <citation type="journal article" date="2019" name="Int. J. Syst. Evol. Microbiol.">
        <title>The Global Catalogue of Microorganisms (GCM) 10K type strain sequencing project: providing services to taxonomists for standard genome sequencing and annotation.</title>
        <authorList>
            <consortium name="The Broad Institute Genomics Platform"/>
            <consortium name="The Broad Institute Genome Sequencing Center for Infectious Disease"/>
            <person name="Wu L."/>
            <person name="Ma J."/>
        </authorList>
    </citation>
    <scope>NUCLEOTIDE SEQUENCE [LARGE SCALE GENOMIC DNA]</scope>
    <source>
        <strain evidence="3 4">JCM 16221</strain>
    </source>
</reference>
<proteinExistence type="predicted"/>